<keyword evidence="2 3" id="KW-0732">Signal</keyword>
<dbReference type="Proteomes" id="UP001620460">
    <property type="component" value="Unassembled WGS sequence"/>
</dbReference>
<dbReference type="RefSeq" id="WP_404635713.1">
    <property type="nucleotide sequence ID" value="NZ_JADIKM010000006.1"/>
</dbReference>
<sequence length="280" mass="30016">MIDTKSTAALAASLLALAALAAPPPAHAAGTLKVCADPNYLPYSNRDGQGFENDVAQYVARQLGATVDYTWADSRGHGGFAEYLSRNLDNGHCDVVMNMPYGNQEELTTDPYYVSSYVFVFKKDKGYDLADLNSPDLRKLKVGFESDTPVEAGLQLRGMVTTAKAYDVGGESGSSPRNVLDDLESGKIDVMITWQPAIGAFLKDYPDLTTVTLPNSRATGSPEMYTFPMSMAVRQGDTALKQKLDALIKAHDADLRAILHRHGVATPAGTDAAMDGMAGL</sequence>
<evidence type="ECO:0000313" key="6">
    <source>
        <dbReference type="Proteomes" id="UP001620460"/>
    </source>
</evidence>
<protein>
    <submittedName>
        <fullName evidence="5">Transporter substrate-binding domain-containing protein</fullName>
    </submittedName>
</protein>
<dbReference type="SMART" id="SM00062">
    <property type="entry name" value="PBPb"/>
    <property type="match status" value="1"/>
</dbReference>
<feature type="chain" id="PRO_5046284063" evidence="3">
    <location>
        <begin position="29"/>
        <end position="280"/>
    </location>
</feature>
<evidence type="ECO:0000259" key="4">
    <source>
        <dbReference type="SMART" id="SM00062"/>
    </source>
</evidence>
<evidence type="ECO:0000256" key="1">
    <source>
        <dbReference type="ARBA" id="ARBA00010333"/>
    </source>
</evidence>
<evidence type="ECO:0000313" key="5">
    <source>
        <dbReference type="EMBL" id="MFK2905882.1"/>
    </source>
</evidence>
<proteinExistence type="inferred from homology"/>
<accession>A0ABW8JXJ5</accession>
<feature type="domain" description="Solute-binding protein family 3/N-terminal" evidence="4">
    <location>
        <begin position="31"/>
        <end position="261"/>
    </location>
</feature>
<reference evidence="5 6" key="1">
    <citation type="submission" date="2020-10" db="EMBL/GenBank/DDBJ databases">
        <title>Phylogeny of dyella-like bacteria.</title>
        <authorList>
            <person name="Fu J."/>
        </authorList>
    </citation>
    <scope>NUCLEOTIDE SEQUENCE [LARGE SCALE GENOMIC DNA]</scope>
    <source>
        <strain evidence="5 6">Gsoil3046</strain>
    </source>
</reference>
<evidence type="ECO:0000256" key="3">
    <source>
        <dbReference type="SAM" id="SignalP"/>
    </source>
</evidence>
<keyword evidence="6" id="KW-1185">Reference proteome</keyword>
<dbReference type="InterPro" id="IPR001638">
    <property type="entry name" value="Solute-binding_3/MltF_N"/>
</dbReference>
<organism evidence="5 6">
    <name type="scientific">Dyella ginsengisoli</name>
    <dbReference type="NCBI Taxonomy" id="363848"/>
    <lineage>
        <taxon>Bacteria</taxon>
        <taxon>Pseudomonadati</taxon>
        <taxon>Pseudomonadota</taxon>
        <taxon>Gammaproteobacteria</taxon>
        <taxon>Lysobacterales</taxon>
        <taxon>Rhodanobacteraceae</taxon>
        <taxon>Dyella</taxon>
    </lineage>
</organism>
<comment type="similarity">
    <text evidence="1">Belongs to the bacterial solute-binding protein 3 family.</text>
</comment>
<gene>
    <name evidence="5" type="ORF">ISP17_18120</name>
</gene>
<feature type="signal peptide" evidence="3">
    <location>
        <begin position="1"/>
        <end position="28"/>
    </location>
</feature>
<dbReference type="Gene3D" id="3.40.190.10">
    <property type="entry name" value="Periplasmic binding protein-like II"/>
    <property type="match status" value="2"/>
</dbReference>
<comment type="caution">
    <text evidence="5">The sequence shown here is derived from an EMBL/GenBank/DDBJ whole genome shotgun (WGS) entry which is preliminary data.</text>
</comment>
<dbReference type="SUPFAM" id="SSF53850">
    <property type="entry name" value="Periplasmic binding protein-like II"/>
    <property type="match status" value="1"/>
</dbReference>
<dbReference type="Pfam" id="PF00497">
    <property type="entry name" value="SBP_bac_3"/>
    <property type="match status" value="1"/>
</dbReference>
<name>A0ABW8JXJ5_9GAMM</name>
<dbReference type="PANTHER" id="PTHR35936:SF17">
    <property type="entry name" value="ARGININE-BINDING EXTRACELLULAR PROTEIN ARTP"/>
    <property type="match status" value="1"/>
</dbReference>
<dbReference type="PANTHER" id="PTHR35936">
    <property type="entry name" value="MEMBRANE-BOUND LYTIC MUREIN TRANSGLYCOSYLASE F"/>
    <property type="match status" value="1"/>
</dbReference>
<evidence type="ECO:0000256" key="2">
    <source>
        <dbReference type="ARBA" id="ARBA00022729"/>
    </source>
</evidence>
<dbReference type="EMBL" id="JADIKM010000006">
    <property type="protein sequence ID" value="MFK2905882.1"/>
    <property type="molecule type" value="Genomic_DNA"/>
</dbReference>